<comment type="caution">
    <text evidence="2">The sequence shown here is derived from an EMBL/GenBank/DDBJ whole genome shotgun (WGS) entry which is preliminary data.</text>
</comment>
<name>A0A4R6C6S3_9STAP</name>
<dbReference type="RefSeq" id="WP_133418767.1">
    <property type="nucleotide sequence ID" value="NZ_SDQG01000001.1"/>
</dbReference>
<feature type="domain" description="Right handed beta helix" evidence="1">
    <location>
        <begin position="451"/>
        <end position="581"/>
    </location>
</feature>
<dbReference type="AlphaFoldDB" id="A0A4R6C6S3"/>
<dbReference type="InterPro" id="IPR012334">
    <property type="entry name" value="Pectin_lyas_fold"/>
</dbReference>
<dbReference type="InterPro" id="IPR039448">
    <property type="entry name" value="Beta_helix"/>
</dbReference>
<dbReference type="InterPro" id="IPR006626">
    <property type="entry name" value="PbH1"/>
</dbReference>
<dbReference type="Proteomes" id="UP000294865">
    <property type="component" value="Unassembled WGS sequence"/>
</dbReference>
<dbReference type="SUPFAM" id="SSF51126">
    <property type="entry name" value="Pectin lyase-like"/>
    <property type="match status" value="1"/>
</dbReference>
<protein>
    <submittedName>
        <fullName evidence="2">Right-handed parallel beta-helix repeat-containing protein</fullName>
    </submittedName>
</protein>
<organism evidence="2 3">
    <name type="scientific">Macrococcoides canis</name>
    <dbReference type="NCBI Taxonomy" id="1855823"/>
    <lineage>
        <taxon>Bacteria</taxon>
        <taxon>Bacillati</taxon>
        <taxon>Bacillota</taxon>
        <taxon>Bacilli</taxon>
        <taxon>Bacillales</taxon>
        <taxon>Staphylococcaceae</taxon>
        <taxon>Macrococcoides</taxon>
    </lineage>
</organism>
<sequence>MEVNSLKTKNNYHNYVVIKQFDNASPIELILCGPDGTHMKNTSGECTVTLLDTVDNQIRQKSNEMVIGGVLTFKVTNALKSNKHNLEVTMKDGSKFPSDSKFDVLVSKTHDETELNIINSMTYDDAVKKLAESVVTDYVDSQFNKLSSEEQQYAEVIIARQGMPNLLERIKKIDKNINEAIGVKVSDFPRIAGEIDDLPRFQRAIDFLEEEINKGVKSGTLIIPNVQEYEFVFKTNSTIQNPTRVSIRKDKISIIGTGMPVIRMTGLTHEYLNSIDDFASSGRDIFSAFSFLGVSDPFIEGVVFIGEHTGNKDFRYQSPRAIAVSFKGCKNIHVNKISGFNILGNVINVVNSNITYDVPFSLSENVYITNVLAENCLENGVNIMGGVKNVFINNLISKGNVNGLESASDGLVLNGSLFIANRSAALALSGKNQVVNGGVFSGSKYLKSDGSIDANKGYGIIVTGGEGVTVTNAIIKDNYSNALMIYPGVSKVSLTNSDIQNNATEAVNKNVIYISGTSTKRIKDITISGNRFDCKGLSNAGIAAYADNVSFFNNEGVMESASAALAMLNSCTGSKVVNNKFNKSVAMADETGEVYNNGMYRTTESKTVPTTGTWNLGDIILNPTPTVGGWVEARCVQGGTFGILNGGGTFASTTAGSNVITVNTNSGLSVGQYINIQNINGVKKIVSINDKTIILDNTVDVTTSSAYLSYRTPIIQISRQNGVMGAVLSAPSFIGQVAVTGGSAPKTYMAVGTSSTSDWQQIGG</sequence>
<evidence type="ECO:0000259" key="1">
    <source>
        <dbReference type="Pfam" id="PF13229"/>
    </source>
</evidence>
<reference evidence="2 3" key="1">
    <citation type="submission" date="2019-01" db="EMBL/GenBank/DDBJ databases">
        <title>Draft genome sequences of Macrococcus caseolyticus, Macrococcus canis, Macrococcus bohemicus and Macrococcus goetzii.</title>
        <authorList>
            <person name="Mazhar S."/>
            <person name="Altermann E."/>
            <person name="Hill C."/>
            <person name="Mcauliffe O."/>
        </authorList>
    </citation>
    <scope>NUCLEOTIDE SEQUENCE [LARGE SCALE GENOMIC DNA]</scope>
    <source>
        <strain evidence="2 3">DPC7162</strain>
    </source>
</reference>
<dbReference type="InterPro" id="IPR011050">
    <property type="entry name" value="Pectin_lyase_fold/virulence"/>
</dbReference>
<dbReference type="Gene3D" id="2.160.20.10">
    <property type="entry name" value="Single-stranded right-handed beta-helix, Pectin lyase-like"/>
    <property type="match status" value="1"/>
</dbReference>
<proteinExistence type="predicted"/>
<gene>
    <name evidence="2" type="ORF">ETI04_01220</name>
</gene>
<dbReference type="SMART" id="SM00710">
    <property type="entry name" value="PbH1"/>
    <property type="match status" value="6"/>
</dbReference>
<evidence type="ECO:0000313" key="3">
    <source>
        <dbReference type="Proteomes" id="UP000294865"/>
    </source>
</evidence>
<evidence type="ECO:0000313" key="2">
    <source>
        <dbReference type="EMBL" id="TDM18140.1"/>
    </source>
</evidence>
<accession>A0A4R6C6S3</accession>
<dbReference type="Pfam" id="PF13229">
    <property type="entry name" value="Beta_helix"/>
    <property type="match status" value="1"/>
</dbReference>
<dbReference type="EMBL" id="SDQG01000001">
    <property type="protein sequence ID" value="TDM18140.1"/>
    <property type="molecule type" value="Genomic_DNA"/>
</dbReference>